<dbReference type="Proteomes" id="UP000467841">
    <property type="component" value="Unassembled WGS sequence"/>
</dbReference>
<keyword evidence="2" id="KW-1185">Reference proteome</keyword>
<reference evidence="1" key="1">
    <citation type="submission" date="2020-01" db="EMBL/GenBank/DDBJ databases">
        <authorList>
            <person name="Mishra B."/>
        </authorList>
    </citation>
    <scope>NUCLEOTIDE SEQUENCE [LARGE SCALE GENOMIC DNA]</scope>
</reference>
<sequence>MWVLLSDWSALDPIRFCISPLASHPLLKLILSLTGCLSLIALGILGAYPRPLSSLAAGVVAQLACFVFIRSSLSSPSSWCHHLVGLEQDCSKCTFPRPEGFVRFPVWRVSSPSCLRIKISYFNPSLISMFLSFHIVAWKCAEYLHPEHLRFLQLCGIDLGRPSHLSICSSDLHSASTKLLRMVSYVVQTLLFLIWRTLIFRRPVDSSHVRTMIVPPGQSCCIFTSARSFLILS</sequence>
<comment type="caution">
    <text evidence="1">The sequence shown here is derived from an EMBL/GenBank/DDBJ whole genome shotgun (WGS) entry which is preliminary data.</text>
</comment>
<evidence type="ECO:0000313" key="1">
    <source>
        <dbReference type="EMBL" id="CAA7049309.1"/>
    </source>
</evidence>
<protein>
    <submittedName>
        <fullName evidence="1">Uncharacterized protein</fullName>
    </submittedName>
</protein>
<dbReference type="AlphaFoldDB" id="A0A6D2KM76"/>
<organism evidence="1 2">
    <name type="scientific">Microthlaspi erraticum</name>
    <dbReference type="NCBI Taxonomy" id="1685480"/>
    <lineage>
        <taxon>Eukaryota</taxon>
        <taxon>Viridiplantae</taxon>
        <taxon>Streptophyta</taxon>
        <taxon>Embryophyta</taxon>
        <taxon>Tracheophyta</taxon>
        <taxon>Spermatophyta</taxon>
        <taxon>Magnoliopsida</taxon>
        <taxon>eudicotyledons</taxon>
        <taxon>Gunneridae</taxon>
        <taxon>Pentapetalae</taxon>
        <taxon>rosids</taxon>
        <taxon>malvids</taxon>
        <taxon>Brassicales</taxon>
        <taxon>Brassicaceae</taxon>
        <taxon>Coluteocarpeae</taxon>
        <taxon>Microthlaspi</taxon>
    </lineage>
</organism>
<dbReference type="EMBL" id="CACVBM020001412">
    <property type="protein sequence ID" value="CAA7049309.1"/>
    <property type="molecule type" value="Genomic_DNA"/>
</dbReference>
<proteinExistence type="predicted"/>
<name>A0A6D2KM76_9BRAS</name>
<gene>
    <name evidence="1" type="ORF">MERR_LOCUS36544</name>
</gene>
<accession>A0A6D2KM76</accession>
<evidence type="ECO:0000313" key="2">
    <source>
        <dbReference type="Proteomes" id="UP000467841"/>
    </source>
</evidence>